<dbReference type="PANTHER" id="PTHR21681:SF0">
    <property type="entry name" value="EUKARYOTIC TRANSLATION INITIATION FACTOR 3 SUBUNIT J"/>
    <property type="match status" value="1"/>
</dbReference>
<dbReference type="InterPro" id="IPR013906">
    <property type="entry name" value="eIF3j"/>
</dbReference>
<gene>
    <name evidence="4" type="ORF">ES332_D06G150100v1</name>
</gene>
<evidence type="ECO:0000313" key="4">
    <source>
        <dbReference type="EMBL" id="TYH66844.1"/>
    </source>
</evidence>
<accession>A0A5D2KJ12</accession>
<dbReference type="Pfam" id="PF08597">
    <property type="entry name" value="eIF3_subunit"/>
    <property type="match status" value="1"/>
</dbReference>
<dbReference type="GO" id="GO:0003743">
    <property type="term" value="F:translation initiation factor activity"/>
    <property type="evidence" value="ECO:0007669"/>
    <property type="project" value="UniProtKB-KW"/>
</dbReference>
<dbReference type="EMBL" id="CM017628">
    <property type="protein sequence ID" value="TYH66844.1"/>
    <property type="molecule type" value="Genomic_DNA"/>
</dbReference>
<dbReference type="EMBL" id="CM017628">
    <property type="protein sequence ID" value="TYH66845.1"/>
    <property type="molecule type" value="Genomic_DNA"/>
</dbReference>
<reference evidence="4 5" key="1">
    <citation type="submission" date="2019-07" db="EMBL/GenBank/DDBJ databases">
        <title>WGS assembly of Gossypium tomentosum.</title>
        <authorList>
            <person name="Chen Z.J."/>
            <person name="Sreedasyam A."/>
            <person name="Ando A."/>
            <person name="Song Q."/>
            <person name="De L."/>
            <person name="Hulse-Kemp A."/>
            <person name="Ding M."/>
            <person name="Ye W."/>
            <person name="Kirkbride R."/>
            <person name="Jenkins J."/>
            <person name="Plott C."/>
            <person name="Lovell J."/>
            <person name="Lin Y.-M."/>
            <person name="Vaughn R."/>
            <person name="Liu B."/>
            <person name="Li W."/>
            <person name="Simpson S."/>
            <person name="Scheffler B."/>
            <person name="Saski C."/>
            <person name="Grover C."/>
            <person name="Hu G."/>
            <person name="Conover J."/>
            <person name="Carlson J."/>
            <person name="Shu S."/>
            <person name="Boston L."/>
            <person name="Williams M."/>
            <person name="Peterson D."/>
            <person name="Mcgee K."/>
            <person name="Jones D."/>
            <person name="Wendel J."/>
            <person name="Stelly D."/>
            <person name="Grimwood J."/>
            <person name="Schmutz J."/>
        </authorList>
    </citation>
    <scope>NUCLEOTIDE SEQUENCE [LARGE SCALE GENOMIC DNA]</scope>
    <source>
        <strain evidence="4">7179.01</strain>
    </source>
</reference>
<evidence type="ECO:0000256" key="1">
    <source>
        <dbReference type="ARBA" id="ARBA00022490"/>
    </source>
</evidence>
<name>A0A5D2KJ12_GOSTO</name>
<dbReference type="PANTHER" id="PTHR21681">
    <property type="entry name" value="EUKARYOTIC TRANSLATION INITIATION FACTOR 3 SUBUNIT J"/>
    <property type="match status" value="1"/>
</dbReference>
<evidence type="ECO:0000256" key="2">
    <source>
        <dbReference type="ARBA" id="ARBA00022540"/>
    </source>
</evidence>
<keyword evidence="5" id="KW-1185">Reference proteome</keyword>
<sequence>MTEPFSKKGNDRTLDNFIPKSESDFMEYAELFSHKLCPYKLSLIALLKVMMRLSLTSLKAVDVKDFASSITTILARSVKYFSFL</sequence>
<dbReference type="Proteomes" id="UP000322667">
    <property type="component" value="Chromosome D06"/>
</dbReference>
<protein>
    <submittedName>
        <fullName evidence="4">Uncharacterized protein</fullName>
    </submittedName>
</protein>
<proteinExistence type="predicted"/>
<dbReference type="Gene3D" id="1.10.246.60">
    <property type="entry name" value="Eukaryotic translation initiation factor 3 like domains"/>
    <property type="match status" value="1"/>
</dbReference>
<evidence type="ECO:0000256" key="3">
    <source>
        <dbReference type="ARBA" id="ARBA00022917"/>
    </source>
</evidence>
<keyword evidence="1" id="KW-0963">Cytoplasm</keyword>
<dbReference type="InterPro" id="IPR023194">
    <property type="entry name" value="eIF3-like_dom_sf"/>
</dbReference>
<dbReference type="AlphaFoldDB" id="A0A5D2KJ12"/>
<organism evidence="4 5">
    <name type="scientific">Gossypium tomentosum</name>
    <name type="common">Hawaiian cotton</name>
    <name type="synonym">Gossypium sandvicense</name>
    <dbReference type="NCBI Taxonomy" id="34277"/>
    <lineage>
        <taxon>Eukaryota</taxon>
        <taxon>Viridiplantae</taxon>
        <taxon>Streptophyta</taxon>
        <taxon>Embryophyta</taxon>
        <taxon>Tracheophyta</taxon>
        <taxon>Spermatophyta</taxon>
        <taxon>Magnoliopsida</taxon>
        <taxon>eudicotyledons</taxon>
        <taxon>Gunneridae</taxon>
        <taxon>Pentapetalae</taxon>
        <taxon>rosids</taxon>
        <taxon>malvids</taxon>
        <taxon>Malvales</taxon>
        <taxon>Malvaceae</taxon>
        <taxon>Malvoideae</taxon>
        <taxon>Gossypium</taxon>
    </lineage>
</organism>
<evidence type="ECO:0000313" key="5">
    <source>
        <dbReference type="Proteomes" id="UP000322667"/>
    </source>
</evidence>
<keyword evidence="2" id="KW-0396">Initiation factor</keyword>
<keyword evidence="3" id="KW-0648">Protein biosynthesis</keyword>
<dbReference type="GO" id="GO:0005852">
    <property type="term" value="C:eukaryotic translation initiation factor 3 complex"/>
    <property type="evidence" value="ECO:0007669"/>
    <property type="project" value="InterPro"/>
</dbReference>